<gene>
    <name evidence="1" type="ORF">IHE45_20G040000</name>
</gene>
<organism evidence="1 2">
    <name type="scientific">Dioscorea alata</name>
    <name type="common">Purple yam</name>
    <dbReference type="NCBI Taxonomy" id="55571"/>
    <lineage>
        <taxon>Eukaryota</taxon>
        <taxon>Viridiplantae</taxon>
        <taxon>Streptophyta</taxon>
        <taxon>Embryophyta</taxon>
        <taxon>Tracheophyta</taxon>
        <taxon>Spermatophyta</taxon>
        <taxon>Magnoliopsida</taxon>
        <taxon>Liliopsida</taxon>
        <taxon>Dioscoreales</taxon>
        <taxon>Dioscoreaceae</taxon>
        <taxon>Dioscorea</taxon>
    </lineage>
</organism>
<keyword evidence="2" id="KW-1185">Reference proteome</keyword>
<evidence type="ECO:0000313" key="1">
    <source>
        <dbReference type="EMBL" id="KAH7651177.1"/>
    </source>
</evidence>
<keyword evidence="1" id="KW-0378">Hydrolase</keyword>
<sequence length="1069" mass="121992">MDPSWITSAIDIVKPAWAPIRRHFGYLICYKSNISELESKFDELDALRKDVQEKVDAARRERLEVVNSVVQNWLGKVDTEKVALEEIKHEASTIVTSNNCFLHIKLHYKLGRKAAHHMKTITELREGGKFDSVAHKGPPPCATDLLLFNEDYMIFDSRKSCEKELLEALKVEAVHLIGLWGMAGGGKTTLVKEVARQAKKQKLFDEVVMVTVSQNIDLKRIQKEIAAILGLKLEEDNERVIAVNLAKRLTITQNKVLVILDDLWETLDLSDVGIQLPRMGTNCKVVITTRNKNVCERMRCREMVELKTLSDEESWSLFKTRVGDAVESPTIRKLAQKVATECAGLPLALVVLGTSLKGKSFGTWEAVLMRLKTSKEVDLPGVNKQVYQSIKLSFDFLEREAFKSCFLHCCLYPEDENIPKQELMHMMVGGSLLADVETLYGAESLVDLLLDQLKACGLLLQGPYEGCVKMHDVVRDVAIQIGAMADHAFYVKAGQGLEEWPKTVESETRRLSLMNNDIKDLHPDPMQYPKLEMLILRGNERLSSIPEMFFLHMGSLMVLDLSSTGIRSLPKSVSCLTNLRVLNLKYCHSLKDISHINGLKMLEILILDGCPVSIVPKGVGWIQNLRYVNLNWSMNDYFSKELTRSHRLEQLFISKFEGSFRELIISLRYLTHLFINEVVDLDDPLSHELGSPSSWPNRLVKFSLFFVERQWQWSWPFPMDSDVRELQLMGTKPLTVWSKRLLEKTIQLILIKFQETELISINSNIPRLVFSSLEYLAVSNWPKLTKLLDNELSLHEEIPFSQLKGMQIANCPGLTNLIPSSLCQQSIQKLEYIEVKDCPMVLELFPCDEGARDITELLPGLTDLYLKGLQSLQNVLQPFQYLPKLKKLNINNCGVRYVVSFEMETVEILVDPFPSLENLDIRNCQEMSEIISPLASLQAPCFFQGLRYLTIESCPRLTHLFSYKQTISMQHFPNLEKLDIRFCDALEAMVISKENEKEASSSTHVADHESYNSPFPNLRDLILFDLPQLTAIHHPTAQPVEWLHLTSYYINRCPKLQELALEEQIQSLR</sequence>
<accession>A0ACB7TVY6</accession>
<dbReference type="EMBL" id="CM037030">
    <property type="protein sequence ID" value="KAH7651177.1"/>
    <property type="molecule type" value="Genomic_DNA"/>
</dbReference>
<protein>
    <submittedName>
        <fullName evidence="1">P-loop containing nucleoside triphosphate hydrolase protein</fullName>
    </submittedName>
</protein>
<evidence type="ECO:0000313" key="2">
    <source>
        <dbReference type="Proteomes" id="UP000827976"/>
    </source>
</evidence>
<reference evidence="2" key="1">
    <citation type="journal article" date="2022" name="Nat. Commun.">
        <title>Chromosome evolution and the genetic basis of agronomically important traits in greater yam.</title>
        <authorList>
            <person name="Bredeson J.V."/>
            <person name="Lyons J.B."/>
            <person name="Oniyinde I.O."/>
            <person name="Okereke N.R."/>
            <person name="Kolade O."/>
            <person name="Nnabue I."/>
            <person name="Nwadili C.O."/>
            <person name="Hribova E."/>
            <person name="Parker M."/>
            <person name="Nwogha J."/>
            <person name="Shu S."/>
            <person name="Carlson J."/>
            <person name="Kariba R."/>
            <person name="Muthemba S."/>
            <person name="Knop K."/>
            <person name="Barton G.J."/>
            <person name="Sherwood A.V."/>
            <person name="Lopez-Montes A."/>
            <person name="Asiedu R."/>
            <person name="Jamnadass R."/>
            <person name="Muchugi A."/>
            <person name="Goodstein D."/>
            <person name="Egesi C.N."/>
            <person name="Featherston J."/>
            <person name="Asfaw A."/>
            <person name="Simpson G.G."/>
            <person name="Dolezel J."/>
            <person name="Hendre P.S."/>
            <person name="Van Deynze A."/>
            <person name="Kumar P.L."/>
            <person name="Obidiegwu J.E."/>
            <person name="Bhattacharjee R."/>
            <person name="Rokhsar D.S."/>
        </authorList>
    </citation>
    <scope>NUCLEOTIDE SEQUENCE [LARGE SCALE GENOMIC DNA]</scope>
    <source>
        <strain evidence="2">cv. TDa95/00328</strain>
    </source>
</reference>
<comment type="caution">
    <text evidence="1">The sequence shown here is derived from an EMBL/GenBank/DDBJ whole genome shotgun (WGS) entry which is preliminary data.</text>
</comment>
<name>A0ACB7TVY6_DIOAL</name>
<dbReference type="Proteomes" id="UP000827976">
    <property type="component" value="Chromosome 20"/>
</dbReference>
<proteinExistence type="predicted"/>